<proteinExistence type="inferred from homology"/>
<dbReference type="Proteomes" id="UP000243542">
    <property type="component" value="Unassembled WGS sequence"/>
</dbReference>
<dbReference type="Gene3D" id="3.20.20.80">
    <property type="entry name" value="Glycosidases"/>
    <property type="match status" value="1"/>
</dbReference>
<sequence>MAELWLVRLPGPRRSRERVNCVILAGMALGIDIYRSFQHVTDWQAVRAHGVTYVYVKLSDGGGRPAGGAGDAEVAGSRSAGIPVGGYHFAQANPGPEAQAGVLLGEVRRLGATGCAPMLDLEDNPASSRLPNIPDGQKRGFATAFCNEVARQGFRPGVYLNNALAKKLRPDTWGVPGLVIWIARYGARPDAAAGRYDLHQYSSTGRVPGIRANGVDLDESYTNAHLTGAPAAAGKVTELMERLKLAPSKDITSVRLLLSGSDTAAIVIRPWLAPDGLAPTPVFLGNIHAWGSDKAGIGHNPKDESGFDPKVVSHRRYALPGAVWADFEYSTNAEFDLDIVG</sequence>
<dbReference type="InterPro" id="IPR017853">
    <property type="entry name" value="GH"/>
</dbReference>
<dbReference type="SUPFAM" id="SSF51445">
    <property type="entry name" value="(Trans)glycosidases"/>
    <property type="match status" value="1"/>
</dbReference>
<dbReference type="AlphaFoldDB" id="A0A2A9FYY1"/>
<accession>A0A2A9FYY1</accession>
<dbReference type="EMBL" id="PDJK01000001">
    <property type="protein sequence ID" value="PFG56677.1"/>
    <property type="molecule type" value="Genomic_DNA"/>
</dbReference>
<dbReference type="GO" id="GO:0009253">
    <property type="term" value="P:peptidoglycan catabolic process"/>
    <property type="evidence" value="ECO:0007669"/>
    <property type="project" value="InterPro"/>
</dbReference>
<dbReference type="Pfam" id="PF01183">
    <property type="entry name" value="Glyco_hydro_25"/>
    <property type="match status" value="1"/>
</dbReference>
<comment type="similarity">
    <text evidence="1">Belongs to the glycosyl hydrolase 25 family.</text>
</comment>
<dbReference type="GO" id="GO:0016052">
    <property type="term" value="P:carbohydrate catabolic process"/>
    <property type="evidence" value="ECO:0007669"/>
    <property type="project" value="TreeGrafter"/>
</dbReference>
<evidence type="ECO:0000313" key="2">
    <source>
        <dbReference type="EMBL" id="PFG56677.1"/>
    </source>
</evidence>
<name>A0A2A9FYY1_9PSEU</name>
<dbReference type="PANTHER" id="PTHR34135">
    <property type="entry name" value="LYSOZYME"/>
    <property type="match status" value="1"/>
</dbReference>
<gene>
    <name evidence="2" type="ORF">ATK36_0197</name>
</gene>
<keyword evidence="3" id="KW-1185">Reference proteome</keyword>
<organism evidence="2 3">
    <name type="scientific">Amycolatopsis sulphurea</name>
    <dbReference type="NCBI Taxonomy" id="76022"/>
    <lineage>
        <taxon>Bacteria</taxon>
        <taxon>Bacillati</taxon>
        <taxon>Actinomycetota</taxon>
        <taxon>Actinomycetes</taxon>
        <taxon>Pseudonocardiales</taxon>
        <taxon>Pseudonocardiaceae</taxon>
        <taxon>Amycolatopsis</taxon>
    </lineage>
</organism>
<reference evidence="2 3" key="1">
    <citation type="submission" date="2017-10" db="EMBL/GenBank/DDBJ databases">
        <title>Sequencing the genomes of 1000 actinobacteria strains.</title>
        <authorList>
            <person name="Klenk H.-P."/>
        </authorList>
    </citation>
    <scope>NUCLEOTIDE SEQUENCE [LARGE SCALE GENOMIC DNA]</scope>
    <source>
        <strain evidence="2 3">DSM 46092</strain>
    </source>
</reference>
<evidence type="ECO:0000313" key="3">
    <source>
        <dbReference type="Proteomes" id="UP000243542"/>
    </source>
</evidence>
<dbReference type="GO" id="GO:0003796">
    <property type="term" value="F:lysozyme activity"/>
    <property type="evidence" value="ECO:0007669"/>
    <property type="project" value="InterPro"/>
</dbReference>
<dbReference type="PROSITE" id="PS51904">
    <property type="entry name" value="GLYCOSYL_HYDROL_F25_2"/>
    <property type="match status" value="1"/>
</dbReference>
<evidence type="ECO:0000256" key="1">
    <source>
        <dbReference type="ARBA" id="ARBA00010646"/>
    </source>
</evidence>
<dbReference type="GO" id="GO:0016998">
    <property type="term" value="P:cell wall macromolecule catabolic process"/>
    <property type="evidence" value="ECO:0007669"/>
    <property type="project" value="InterPro"/>
</dbReference>
<protein>
    <submittedName>
        <fullName evidence="2">Lysozyme</fullName>
    </submittedName>
</protein>
<comment type="caution">
    <text evidence="2">The sequence shown here is derived from an EMBL/GenBank/DDBJ whole genome shotgun (WGS) entry which is preliminary data.</text>
</comment>
<dbReference type="PANTHER" id="PTHR34135:SF2">
    <property type="entry name" value="LYSOZYME"/>
    <property type="match status" value="1"/>
</dbReference>
<dbReference type="InterPro" id="IPR002053">
    <property type="entry name" value="Glyco_hydro_25"/>
</dbReference>